<proteinExistence type="predicted"/>
<evidence type="ECO:0000313" key="3">
    <source>
        <dbReference type="Proteomes" id="UP000799538"/>
    </source>
</evidence>
<keyword evidence="3" id="KW-1185">Reference proteome</keyword>
<gene>
    <name evidence="2" type="ORF">BDZ85DRAFT_245835</name>
</gene>
<organism evidence="2 3">
    <name type="scientific">Elsinoe ampelina</name>
    <dbReference type="NCBI Taxonomy" id="302913"/>
    <lineage>
        <taxon>Eukaryota</taxon>
        <taxon>Fungi</taxon>
        <taxon>Dikarya</taxon>
        <taxon>Ascomycota</taxon>
        <taxon>Pezizomycotina</taxon>
        <taxon>Dothideomycetes</taxon>
        <taxon>Dothideomycetidae</taxon>
        <taxon>Myriangiales</taxon>
        <taxon>Elsinoaceae</taxon>
        <taxon>Elsinoe</taxon>
    </lineage>
</organism>
<evidence type="ECO:0000256" key="1">
    <source>
        <dbReference type="SAM" id="MobiDB-lite"/>
    </source>
</evidence>
<dbReference type="EMBL" id="ML992501">
    <property type="protein sequence ID" value="KAF2227235.1"/>
    <property type="molecule type" value="Genomic_DNA"/>
</dbReference>
<name>A0A6A6GNC2_9PEZI</name>
<dbReference type="AlphaFoldDB" id="A0A6A6GNC2"/>
<feature type="region of interest" description="Disordered" evidence="1">
    <location>
        <begin position="1"/>
        <end position="20"/>
    </location>
</feature>
<dbReference type="OrthoDB" id="10413460at2759"/>
<reference evidence="3" key="1">
    <citation type="journal article" date="2020" name="Stud. Mycol.">
        <title>101 Dothideomycetes genomes: A test case for predicting lifestyles and emergence of pathogens.</title>
        <authorList>
            <person name="Haridas S."/>
            <person name="Albert R."/>
            <person name="Binder M."/>
            <person name="Bloem J."/>
            <person name="LaButti K."/>
            <person name="Salamov A."/>
            <person name="Andreopoulos B."/>
            <person name="Baker S."/>
            <person name="Barry K."/>
            <person name="Bills G."/>
            <person name="Bluhm B."/>
            <person name="Cannon C."/>
            <person name="Castanera R."/>
            <person name="Culley D."/>
            <person name="Daum C."/>
            <person name="Ezra D."/>
            <person name="Gonzalez J."/>
            <person name="Henrissat B."/>
            <person name="Kuo A."/>
            <person name="Liang C."/>
            <person name="Lipzen A."/>
            <person name="Lutzoni F."/>
            <person name="Magnuson J."/>
            <person name="Mondo S."/>
            <person name="Nolan M."/>
            <person name="Ohm R."/>
            <person name="Pangilinan J."/>
            <person name="Park H.-J."/>
            <person name="Ramirez L."/>
            <person name="Alfaro M."/>
            <person name="Sun H."/>
            <person name="Tritt A."/>
            <person name="Yoshinaga Y."/>
            <person name="Zwiers L.-H."/>
            <person name="Turgeon B."/>
            <person name="Goodwin S."/>
            <person name="Spatafora J."/>
            <person name="Crous P."/>
            <person name="Grigoriev I."/>
        </authorList>
    </citation>
    <scope>NUCLEOTIDE SEQUENCE [LARGE SCALE GENOMIC DNA]</scope>
    <source>
        <strain evidence="3">CECT 20119</strain>
    </source>
</reference>
<sequence length="154" mass="17409">MFQEGATDWVKHHGQRGGTIHDKEDALRRRLGCGYKDAEPLQATGISSEARPLAGAFASSRHHGDRHAANCGWKYYRPSFLQPFASEAIETHRYDNFRRSDNRPPSQGITNAIRKTADFPDIIKRIQSERQVANTRVYKAVDGDQDARTNAYAH</sequence>
<evidence type="ECO:0000313" key="2">
    <source>
        <dbReference type="EMBL" id="KAF2227235.1"/>
    </source>
</evidence>
<protein>
    <submittedName>
        <fullName evidence="2">Uncharacterized protein</fullName>
    </submittedName>
</protein>
<accession>A0A6A6GNC2</accession>
<dbReference type="Proteomes" id="UP000799538">
    <property type="component" value="Unassembled WGS sequence"/>
</dbReference>